<evidence type="ECO:0000313" key="2">
    <source>
        <dbReference type="EMBL" id="KRO94072.1"/>
    </source>
</evidence>
<comment type="caution">
    <text evidence="2">The sequence shown here is derived from an EMBL/GenBank/DDBJ whole genome shotgun (WGS) entry which is preliminary data.</text>
</comment>
<dbReference type="Proteomes" id="UP000051213">
    <property type="component" value="Unassembled WGS sequence"/>
</dbReference>
<dbReference type="AlphaFoldDB" id="A0A0R2U524"/>
<organism evidence="2 3">
    <name type="scientific">SAR92 bacterium BACL26 MAG-121220-bin70</name>
    <dbReference type="NCBI Taxonomy" id="1655626"/>
    <lineage>
        <taxon>Bacteria</taxon>
        <taxon>Pseudomonadati</taxon>
        <taxon>Pseudomonadota</taxon>
        <taxon>Gammaproteobacteria</taxon>
        <taxon>Cellvibrionales</taxon>
        <taxon>Porticoccaceae</taxon>
        <taxon>SAR92 clade</taxon>
    </lineage>
</organism>
<accession>A0A0R2U524</accession>
<dbReference type="PANTHER" id="PTHR46211">
    <property type="entry name" value="GLYCEROPHOSPHORYL DIESTER PHOSPHODIESTERASE"/>
    <property type="match status" value="1"/>
</dbReference>
<dbReference type="Gene3D" id="3.20.20.190">
    <property type="entry name" value="Phosphatidylinositol (PI) phosphodiesterase"/>
    <property type="match status" value="1"/>
</dbReference>
<reference evidence="2 3" key="1">
    <citation type="submission" date="2015-10" db="EMBL/GenBank/DDBJ databases">
        <title>Metagenome-Assembled Genomes uncover a global brackish microbiome.</title>
        <authorList>
            <person name="Hugerth L.W."/>
            <person name="Larsson J."/>
            <person name="Alneberg J."/>
            <person name="Lindh M.V."/>
            <person name="Legrand C."/>
            <person name="Pinhassi J."/>
            <person name="Andersson A.F."/>
        </authorList>
    </citation>
    <scope>NUCLEOTIDE SEQUENCE [LARGE SCALE GENOMIC DNA]</scope>
    <source>
        <strain evidence="2">BACL26 MAG-121220-bin70</strain>
    </source>
</reference>
<dbReference type="PANTHER" id="PTHR46211:SF14">
    <property type="entry name" value="GLYCEROPHOSPHODIESTER PHOSPHODIESTERASE"/>
    <property type="match status" value="1"/>
</dbReference>
<protein>
    <recommendedName>
        <fullName evidence="1">GP-PDE domain-containing protein</fullName>
    </recommendedName>
</protein>
<dbReference type="EMBL" id="LICA01000182">
    <property type="protein sequence ID" value="KRO94072.1"/>
    <property type="molecule type" value="Genomic_DNA"/>
</dbReference>
<dbReference type="GO" id="GO:0008081">
    <property type="term" value="F:phosphoric diester hydrolase activity"/>
    <property type="evidence" value="ECO:0007669"/>
    <property type="project" value="InterPro"/>
</dbReference>
<dbReference type="CDD" id="cd08561">
    <property type="entry name" value="GDPD_cytoplasmic_ScUgpQ2_like"/>
    <property type="match status" value="1"/>
</dbReference>
<dbReference type="InterPro" id="IPR017946">
    <property type="entry name" value="PLC-like_Pdiesterase_TIM-brl"/>
</dbReference>
<proteinExistence type="predicted"/>
<dbReference type="PROSITE" id="PS51704">
    <property type="entry name" value="GP_PDE"/>
    <property type="match status" value="1"/>
</dbReference>
<name>A0A0R2U524_9GAMM</name>
<feature type="domain" description="GP-PDE" evidence="1">
    <location>
        <begin position="38"/>
        <end position="285"/>
    </location>
</feature>
<dbReference type="InterPro" id="IPR030395">
    <property type="entry name" value="GP_PDE_dom"/>
</dbReference>
<evidence type="ECO:0000259" key="1">
    <source>
        <dbReference type="PROSITE" id="PS51704"/>
    </source>
</evidence>
<dbReference type="GO" id="GO:0006629">
    <property type="term" value="P:lipid metabolic process"/>
    <property type="evidence" value="ECO:0007669"/>
    <property type="project" value="InterPro"/>
</dbReference>
<gene>
    <name evidence="2" type="ORF">ABS24_04895</name>
</gene>
<evidence type="ECO:0000313" key="3">
    <source>
        <dbReference type="Proteomes" id="UP000051213"/>
    </source>
</evidence>
<dbReference type="Pfam" id="PF03009">
    <property type="entry name" value="GDPD"/>
    <property type="match status" value="1"/>
</dbReference>
<sequence>MKFFLNLILVLACLYGVLWLFPEPEPMEDISFYSDAGFSVIAHRGGRGLVPGNTIEAAINAVNIGSDIIEIDVHLTADDILVVRHDASIDTTTNGSGQISAMSLSEIQDYHAGFHEIDYPNAKYQQLIEVPTLAALFSKLPDQRYLIELKPQDVSAADSLCGLIRHHKIHNQVMVGSFHTPMLKHFRRVCPEIPTSLGESEITQLVLLERLNLSHLFISEGYSIQIPMTAGGVDILRPKLVNVMHKRNIRVDAWTLNDVNSMKYAIDIGVDGVITDWPDVLIELLQNSDK</sequence>
<dbReference type="SUPFAM" id="SSF51695">
    <property type="entry name" value="PLC-like phosphodiesterases"/>
    <property type="match status" value="1"/>
</dbReference>